<comment type="similarity">
    <text evidence="2 6">Belongs to the multi antimicrobial extrusion (MATE) (TC 2.A.66.1) family.</text>
</comment>
<evidence type="ECO:0000313" key="7">
    <source>
        <dbReference type="EMBL" id="GLI71084.1"/>
    </source>
</evidence>
<evidence type="ECO:0000256" key="4">
    <source>
        <dbReference type="ARBA" id="ARBA00022989"/>
    </source>
</evidence>
<feature type="transmembrane region" description="Helical" evidence="6">
    <location>
        <begin position="486"/>
        <end position="509"/>
    </location>
</feature>
<evidence type="ECO:0000256" key="6">
    <source>
        <dbReference type="RuleBase" id="RU004914"/>
    </source>
</evidence>
<comment type="caution">
    <text evidence="7">The sequence shown here is derived from an EMBL/GenBank/DDBJ whole genome shotgun (WGS) entry which is preliminary data.</text>
</comment>
<evidence type="ECO:0000256" key="3">
    <source>
        <dbReference type="ARBA" id="ARBA00022692"/>
    </source>
</evidence>
<feature type="transmembrane region" description="Helical" evidence="6">
    <location>
        <begin position="211"/>
        <end position="233"/>
    </location>
</feature>
<evidence type="ECO:0000256" key="5">
    <source>
        <dbReference type="ARBA" id="ARBA00023136"/>
    </source>
</evidence>
<feature type="transmembrane region" description="Helical" evidence="6">
    <location>
        <begin position="240"/>
        <end position="261"/>
    </location>
</feature>
<comment type="subcellular location">
    <subcellularLocation>
        <location evidence="1">Membrane</location>
        <topology evidence="1">Multi-pass membrane protein</topology>
    </subcellularLocation>
</comment>
<evidence type="ECO:0000256" key="1">
    <source>
        <dbReference type="ARBA" id="ARBA00004141"/>
    </source>
</evidence>
<dbReference type="Pfam" id="PF01554">
    <property type="entry name" value="MatE"/>
    <property type="match status" value="2"/>
</dbReference>
<evidence type="ECO:0000313" key="8">
    <source>
        <dbReference type="Proteomes" id="UP001165090"/>
    </source>
</evidence>
<organism evidence="7 8">
    <name type="scientific">Volvox africanus</name>
    <dbReference type="NCBI Taxonomy" id="51714"/>
    <lineage>
        <taxon>Eukaryota</taxon>
        <taxon>Viridiplantae</taxon>
        <taxon>Chlorophyta</taxon>
        <taxon>core chlorophytes</taxon>
        <taxon>Chlorophyceae</taxon>
        <taxon>CS clade</taxon>
        <taxon>Chlamydomonadales</taxon>
        <taxon>Volvocaceae</taxon>
        <taxon>Volvox</taxon>
    </lineage>
</organism>
<protein>
    <recommendedName>
        <fullName evidence="6">Protein DETOXIFICATION</fullName>
    </recommendedName>
    <alternativeName>
        <fullName evidence="6">Multidrug and toxic compound extrusion protein</fullName>
    </alternativeName>
</protein>
<dbReference type="NCBIfam" id="TIGR00797">
    <property type="entry name" value="matE"/>
    <property type="match status" value="1"/>
</dbReference>
<accession>A0ABQ5SMR9</accession>
<feature type="transmembrane region" description="Helical" evidence="6">
    <location>
        <begin position="267"/>
        <end position="288"/>
    </location>
</feature>
<proteinExistence type="inferred from homology"/>
<keyword evidence="4 6" id="KW-1133">Transmembrane helix</keyword>
<gene>
    <name evidence="7" type="ORF">VaNZ11_016001</name>
</gene>
<keyword evidence="5 6" id="KW-0472">Membrane</keyword>
<dbReference type="EMBL" id="BSDZ01000101">
    <property type="protein sequence ID" value="GLI71084.1"/>
    <property type="molecule type" value="Genomic_DNA"/>
</dbReference>
<feature type="transmembrane region" description="Helical" evidence="6">
    <location>
        <begin position="387"/>
        <end position="416"/>
    </location>
</feature>
<dbReference type="InterPro" id="IPR044644">
    <property type="entry name" value="DinF-like"/>
</dbReference>
<dbReference type="Proteomes" id="UP001165090">
    <property type="component" value="Unassembled WGS sequence"/>
</dbReference>
<feature type="transmembrane region" description="Helical" evidence="6">
    <location>
        <begin position="168"/>
        <end position="191"/>
    </location>
</feature>
<dbReference type="InterPro" id="IPR002528">
    <property type="entry name" value="MATE_fam"/>
</dbReference>
<keyword evidence="3 6" id="KW-0812">Transmembrane</keyword>
<dbReference type="PANTHER" id="PTHR42893">
    <property type="entry name" value="PROTEIN DETOXIFICATION 44, CHLOROPLASTIC-RELATED"/>
    <property type="match status" value="1"/>
</dbReference>
<reference evidence="7 8" key="1">
    <citation type="journal article" date="2023" name="IScience">
        <title>Expanded male sex-determining region conserved during the evolution of homothallism in the green alga Volvox.</title>
        <authorList>
            <person name="Yamamoto K."/>
            <person name="Matsuzaki R."/>
            <person name="Mahakham W."/>
            <person name="Heman W."/>
            <person name="Sekimoto H."/>
            <person name="Kawachi M."/>
            <person name="Minakuchi Y."/>
            <person name="Toyoda A."/>
            <person name="Nozaki H."/>
        </authorList>
    </citation>
    <scope>NUCLEOTIDE SEQUENCE [LARGE SCALE GENOMIC DNA]</scope>
    <source>
        <strain evidence="7 8">NIES-4468</strain>
    </source>
</reference>
<feature type="transmembrane region" description="Helical" evidence="6">
    <location>
        <begin position="124"/>
        <end position="147"/>
    </location>
</feature>
<sequence>MATLPSRRLCCSLLEPGRCGVRLSSAGTFVTSRHPQHPRRHHRTPCPNPHAPQALAAVADDAFGREPSPGTSIRHRLQQSLSSPHDKEILEVAFPAFLGLALEPVVSAFNAGMVGHLGTHQLSAVSLGSVVLNSFTFLFSFLLYLTIPEIAEAVAKGDDDEVSRVTSQSLWVALGCGMFTAMAVGFGASHIVAALKPPEPDVAAQVAQYMLIRAVAIPAVLLGFVATAVFRGFKDTRTPLLGTGTSVAVSFSLHVLLLNVLHMDVVGAAMAAALASCSSCCVMMGELIRRGKLRLRHMVTPPPLAVVLPILQRGFLLSIRNMVSMGLILFASSLCVRMGSAFQASFEVIRQLWMLTMPFFECLNVATQSLCATALGRQDWNAARLILSRLLVLSTFLGTLAGAAVWLAHGPLIAFFTQDPNVLSYVLMALPMVCALFPMDAAGSIMDGALLAAKKANYMSAVQIAGSAVQYCILLGIATSGKVDVFTVWAAIKVMSITRVVGGILGIMFSRKSPYLNQNTESSPAAVQAATTAIITSSSADGSGDSAIMAASISGSVALSTSGSTAGPVAAPLVGVTRENESGRE</sequence>
<dbReference type="PANTHER" id="PTHR42893:SF46">
    <property type="entry name" value="PROTEIN DETOXIFICATION 44, CHLOROPLASTIC"/>
    <property type="match status" value="1"/>
</dbReference>
<feature type="transmembrane region" description="Helical" evidence="6">
    <location>
        <begin position="458"/>
        <end position="480"/>
    </location>
</feature>
<feature type="transmembrane region" description="Helical" evidence="6">
    <location>
        <begin position="92"/>
        <end position="112"/>
    </location>
</feature>
<keyword evidence="8" id="KW-1185">Reference proteome</keyword>
<feature type="transmembrane region" description="Helical" evidence="6">
    <location>
        <begin position="422"/>
        <end position="446"/>
    </location>
</feature>
<name>A0ABQ5SMR9_9CHLO</name>
<evidence type="ECO:0000256" key="2">
    <source>
        <dbReference type="ARBA" id="ARBA00010199"/>
    </source>
</evidence>